<dbReference type="OrthoDB" id="9815466at2"/>
<dbReference type="EMBL" id="CP034726">
    <property type="protein sequence ID" value="QBP18651.1"/>
    <property type="molecule type" value="Genomic_DNA"/>
</dbReference>
<feature type="transmembrane region" description="Helical" evidence="1">
    <location>
        <begin position="105"/>
        <end position="127"/>
    </location>
</feature>
<organism evidence="2 3">
    <name type="scientific">Acetilactobacillus jinshanensis</name>
    <dbReference type="NCBI Taxonomy" id="1720083"/>
    <lineage>
        <taxon>Bacteria</taxon>
        <taxon>Bacillati</taxon>
        <taxon>Bacillota</taxon>
        <taxon>Bacilli</taxon>
        <taxon>Lactobacillales</taxon>
        <taxon>Lactobacillaceae</taxon>
        <taxon>Acetilactobacillus</taxon>
    </lineage>
</organism>
<keyword evidence="1" id="KW-0812">Transmembrane</keyword>
<dbReference type="PANTHER" id="PTHR38454">
    <property type="entry name" value="INTEGRAL MEMBRANE PROTEIN-RELATED"/>
    <property type="match status" value="1"/>
</dbReference>
<feature type="transmembrane region" description="Helical" evidence="1">
    <location>
        <begin position="232"/>
        <end position="252"/>
    </location>
</feature>
<feature type="transmembrane region" description="Helical" evidence="1">
    <location>
        <begin position="189"/>
        <end position="212"/>
    </location>
</feature>
<feature type="transmembrane region" description="Helical" evidence="1">
    <location>
        <begin position="133"/>
        <end position="152"/>
    </location>
</feature>
<feature type="transmembrane region" description="Helical" evidence="1">
    <location>
        <begin position="9"/>
        <end position="29"/>
    </location>
</feature>
<evidence type="ECO:0008006" key="4">
    <source>
        <dbReference type="Google" id="ProtNLM"/>
    </source>
</evidence>
<accession>A0A4P6ZLB8</accession>
<feature type="transmembrane region" description="Helical" evidence="1">
    <location>
        <begin position="80"/>
        <end position="98"/>
    </location>
</feature>
<proteinExistence type="predicted"/>
<dbReference type="PANTHER" id="PTHR38454:SF1">
    <property type="entry name" value="INTEGRAL MEMBRANE PROTEIN"/>
    <property type="match status" value="1"/>
</dbReference>
<evidence type="ECO:0000313" key="2">
    <source>
        <dbReference type="EMBL" id="QBP18651.1"/>
    </source>
</evidence>
<feature type="transmembrane region" description="Helical" evidence="1">
    <location>
        <begin position="324"/>
        <end position="341"/>
    </location>
</feature>
<dbReference type="KEGG" id="lji:ELX58_05810"/>
<feature type="transmembrane region" description="Helical" evidence="1">
    <location>
        <begin position="353"/>
        <end position="371"/>
    </location>
</feature>
<dbReference type="AlphaFoldDB" id="A0A4P6ZLB8"/>
<name>A0A4P6ZLB8_9LACO</name>
<dbReference type="RefSeq" id="WP_133442209.1">
    <property type="nucleotide sequence ID" value="NZ_CP034726.1"/>
</dbReference>
<feature type="transmembrane region" description="Helical" evidence="1">
    <location>
        <begin position="437"/>
        <end position="454"/>
    </location>
</feature>
<evidence type="ECO:0000313" key="3">
    <source>
        <dbReference type="Proteomes" id="UP000294321"/>
    </source>
</evidence>
<dbReference type="InterPro" id="IPR018580">
    <property type="entry name" value="Uncharacterised_YfhO"/>
</dbReference>
<dbReference type="Proteomes" id="UP000294321">
    <property type="component" value="Chromosome"/>
</dbReference>
<feature type="transmembrane region" description="Helical" evidence="1">
    <location>
        <begin position="159"/>
        <end position="177"/>
    </location>
</feature>
<keyword evidence="3" id="KW-1185">Reference proteome</keyword>
<gene>
    <name evidence="2" type="ORF">ELX58_05810</name>
</gene>
<feature type="transmembrane region" description="Helical" evidence="1">
    <location>
        <begin position="412"/>
        <end position="430"/>
    </location>
</feature>
<reference evidence="3" key="1">
    <citation type="submission" date="2018-12" db="EMBL/GenBank/DDBJ databases">
        <title>A new species of lactobacillus.</title>
        <authorList>
            <person name="Jian Y."/>
            <person name="Xin L."/>
            <person name="Hong Z.J."/>
            <person name="Ming L.Z."/>
            <person name="Hong X.Z."/>
        </authorList>
    </citation>
    <scope>NUCLEOTIDE SEQUENCE [LARGE SCALE GENOMIC DNA]</scope>
    <source>
        <strain evidence="3">HSLZ-75</strain>
    </source>
</reference>
<feature type="transmembrane region" description="Helical" evidence="1">
    <location>
        <begin position="378"/>
        <end position="400"/>
    </location>
</feature>
<protein>
    <recommendedName>
        <fullName evidence="4">YfhO family protein</fullName>
    </recommendedName>
</protein>
<keyword evidence="1" id="KW-0472">Membrane</keyword>
<dbReference type="Pfam" id="PF09586">
    <property type="entry name" value="YfhO"/>
    <property type="match status" value="1"/>
</dbReference>
<feature type="transmembrane region" description="Helical" evidence="1">
    <location>
        <begin position="825"/>
        <end position="845"/>
    </location>
</feature>
<sequence length="855" mass="98132">MKKSTHKKVWPLLICFLLPVFIMAFYFAYRNMSPFGNRSILTVDLGQQYVDFFAYFRHTLLSDPSGLFYSFSKAFGGEMFGTWAYYLMSPINLLLLLFPTQHLPAGILIVTLIKYGLSGLSFGYLLSKSIKPNSALTIMWSVIYALNGWIIANQLNIMWLDGMIWLPLVVLGIHQIFNGQPTKTYLIAMTLAIITNYYIAYMIALFTVIYVIFKFTTSSLNATQLKFVVKRLFLDTFYSFCLTAWLTLPTLASLKQGKAHYSFPHVRFTFEYFPFKMFSKLFNGALDFNQLPNGLPNIFVGSVALISFFIYLSRHDIPLRQRLGSFLITLILILSMCYRPLDLLWHAGQFPIWYPDRFSFIFCFWIIWIAAHGINSSYSVSWITMMIIVAILGSLIIYVFLNLPKFPFISPLNFATGILFLLITFVLLIYTHNGTRLFSFALMILSIFEMTLNANNSLNNLSYISNASYTKYTENLSYAVNKIHSRQPNRIGKTFYRSKDDPFSNNYIGGDAFDSSLEYTTPKFMEQIGQPEGSGFVTYTNGTLLSDQLLGFRYYLTNDNHQYNKCVINRPDVINYPEIHRDNNLVIHKNSNVLPLIFPTYPKALTVKLNQGPIMNQERLYQAITNRNDARFKPLLFNSVRQNNLRIHQGQLITNNPLIHGTSNLTLRPKLNHAYYLLIGPQINNKDCKITMNGHELLPNTAYNHPIILNISSGTNVKPIHFQIQPFQSKLDLRPFQLYQLNKQPIKHRFMNHSHVHIVNNRKVTGSFKSTVNQPVMGTSIPATNGWHLKIDGQSRKIYKIAGEFIGAKVKPGKHNVKLTFTPPYLPLGSLITLLTILAMLLKYLMDKTNKKPDQ</sequence>
<feature type="transmembrane region" description="Helical" evidence="1">
    <location>
        <begin position="294"/>
        <end position="312"/>
    </location>
</feature>
<evidence type="ECO:0000256" key="1">
    <source>
        <dbReference type="SAM" id="Phobius"/>
    </source>
</evidence>
<keyword evidence="1" id="KW-1133">Transmembrane helix</keyword>